<dbReference type="InterPro" id="IPR007197">
    <property type="entry name" value="rSAM"/>
</dbReference>
<dbReference type="GO" id="GO:0016491">
    <property type="term" value="F:oxidoreductase activity"/>
    <property type="evidence" value="ECO:0007669"/>
    <property type="project" value="UniProtKB-KW"/>
</dbReference>
<dbReference type="SUPFAM" id="SSF54862">
    <property type="entry name" value="4Fe-4S ferredoxins"/>
    <property type="match status" value="1"/>
</dbReference>
<evidence type="ECO:0000313" key="12">
    <source>
        <dbReference type="EMBL" id="RGI85737.1"/>
    </source>
</evidence>
<keyword evidence="4" id="KW-0949">S-adenosyl-L-methionine</keyword>
<protein>
    <submittedName>
        <fullName evidence="12">Glycyl-radical enzyme activating protein</fullName>
    </submittedName>
</protein>
<dbReference type="InterPro" id="IPR058240">
    <property type="entry name" value="rSAM_sf"/>
</dbReference>
<evidence type="ECO:0000256" key="8">
    <source>
        <dbReference type="ARBA" id="ARBA00023014"/>
    </source>
</evidence>
<dbReference type="NCBIfam" id="TIGR02494">
    <property type="entry name" value="PFLE_PFLC"/>
    <property type="match status" value="1"/>
</dbReference>
<dbReference type="Gene3D" id="3.30.70.20">
    <property type="match status" value="1"/>
</dbReference>
<dbReference type="RefSeq" id="WP_117494445.1">
    <property type="nucleotide sequence ID" value="NZ_QSOI01000003.1"/>
</dbReference>
<dbReference type="InterPro" id="IPR017900">
    <property type="entry name" value="4Fe4S_Fe_S_CS"/>
</dbReference>
<organism evidence="12 13">
    <name type="scientific">Dorea formicigenerans</name>
    <dbReference type="NCBI Taxonomy" id="39486"/>
    <lineage>
        <taxon>Bacteria</taxon>
        <taxon>Bacillati</taxon>
        <taxon>Bacillota</taxon>
        <taxon>Clostridia</taxon>
        <taxon>Lachnospirales</taxon>
        <taxon>Lachnospiraceae</taxon>
        <taxon>Dorea</taxon>
    </lineage>
</organism>
<dbReference type="PROSITE" id="PS00198">
    <property type="entry name" value="4FE4S_FER_1"/>
    <property type="match status" value="1"/>
</dbReference>
<proteinExistence type="inferred from homology"/>
<dbReference type="SUPFAM" id="SSF102114">
    <property type="entry name" value="Radical SAM enzymes"/>
    <property type="match status" value="1"/>
</dbReference>
<dbReference type="PANTHER" id="PTHR30352">
    <property type="entry name" value="PYRUVATE FORMATE-LYASE-ACTIVATING ENZYME"/>
    <property type="match status" value="1"/>
</dbReference>
<keyword evidence="8" id="KW-0411">Iron-sulfur</keyword>
<dbReference type="Pfam" id="PF04055">
    <property type="entry name" value="Radical_SAM"/>
    <property type="match status" value="1"/>
</dbReference>
<evidence type="ECO:0000256" key="1">
    <source>
        <dbReference type="ARBA" id="ARBA00001966"/>
    </source>
</evidence>
<dbReference type="Proteomes" id="UP000260664">
    <property type="component" value="Unassembled WGS sequence"/>
</dbReference>
<sequence length="302" mass="34730">MEKARIFNIERCATEDGPGIRTTVFLKGCNLRCKWCANPESQSFKPEILFKEIKCIGCGKCINSCPQQAIKNMPGYGMVTDSDKCKLCGTCIDGCYADARVRQGTDYTVEELMEVLGRDEHYYLASGGGITFSGGEPLMYSKFIHACARKIRKRGWNILIETCGQVPQENIEMIAPDVDTIYCDYKHYDPEKHKELTGVDNRQIISNIRWIDEHFEGDFYLRYPYIPGCNDGTEAIEQFLKFAEQLSKVKEVVFLPYHRLGLPKYQGLGRMYEMGDMKSLKVQDLNFLKEYENKYDLKIKIQ</sequence>
<feature type="domain" description="4Fe-4S ferredoxin-type" evidence="10">
    <location>
        <begin position="76"/>
        <end position="105"/>
    </location>
</feature>
<keyword evidence="5" id="KW-0479">Metal-binding</keyword>
<evidence type="ECO:0000256" key="9">
    <source>
        <dbReference type="ARBA" id="ARBA00047365"/>
    </source>
</evidence>
<dbReference type="SFLD" id="SFLDG01118">
    <property type="entry name" value="activating_enzymes__group_2"/>
    <property type="match status" value="1"/>
</dbReference>
<dbReference type="AlphaFoldDB" id="A0A3E4F8H6"/>
<dbReference type="InterPro" id="IPR001989">
    <property type="entry name" value="Radical_activat_CS"/>
</dbReference>
<evidence type="ECO:0000256" key="7">
    <source>
        <dbReference type="ARBA" id="ARBA00023004"/>
    </source>
</evidence>
<feature type="domain" description="4Fe-4S ferredoxin-type" evidence="10">
    <location>
        <begin position="44"/>
        <end position="75"/>
    </location>
</feature>
<accession>A0A3E4F8H6</accession>
<dbReference type="InterPro" id="IPR017896">
    <property type="entry name" value="4Fe4S_Fe-S-bd"/>
</dbReference>
<dbReference type="Pfam" id="PF00037">
    <property type="entry name" value="Fer4"/>
    <property type="match status" value="1"/>
</dbReference>
<evidence type="ECO:0000256" key="3">
    <source>
        <dbReference type="ARBA" id="ARBA00022485"/>
    </source>
</evidence>
<dbReference type="InterPro" id="IPR034457">
    <property type="entry name" value="Organic_radical-activating"/>
</dbReference>
<gene>
    <name evidence="12" type="ORF">DXD84_03295</name>
</gene>
<dbReference type="SFLD" id="SFLDG01066">
    <property type="entry name" value="organic_radical-activating_enz"/>
    <property type="match status" value="1"/>
</dbReference>
<keyword evidence="7" id="KW-0408">Iron</keyword>
<dbReference type="EMBL" id="QSOI01000003">
    <property type="protein sequence ID" value="RGI85737.1"/>
    <property type="molecule type" value="Genomic_DNA"/>
</dbReference>
<evidence type="ECO:0000256" key="2">
    <source>
        <dbReference type="ARBA" id="ARBA00009777"/>
    </source>
</evidence>
<evidence type="ECO:0000256" key="6">
    <source>
        <dbReference type="ARBA" id="ARBA00023002"/>
    </source>
</evidence>
<dbReference type="PROSITE" id="PS51918">
    <property type="entry name" value="RADICAL_SAM"/>
    <property type="match status" value="1"/>
</dbReference>
<evidence type="ECO:0000256" key="5">
    <source>
        <dbReference type="ARBA" id="ARBA00022723"/>
    </source>
</evidence>
<reference evidence="12 13" key="1">
    <citation type="submission" date="2018-08" db="EMBL/GenBank/DDBJ databases">
        <title>A genome reference for cultivated species of the human gut microbiota.</title>
        <authorList>
            <person name="Zou Y."/>
            <person name="Xue W."/>
            <person name="Luo G."/>
        </authorList>
    </citation>
    <scope>NUCLEOTIDE SEQUENCE [LARGE SCALE GENOMIC DNA]</scope>
    <source>
        <strain evidence="12 13">TM09-19AC</strain>
    </source>
</reference>
<dbReference type="InterPro" id="IPR013785">
    <property type="entry name" value="Aldolase_TIM"/>
</dbReference>
<evidence type="ECO:0000256" key="4">
    <source>
        <dbReference type="ARBA" id="ARBA00022691"/>
    </source>
</evidence>
<keyword evidence="6" id="KW-0560">Oxidoreductase</keyword>
<feature type="domain" description="Radical SAM core" evidence="11">
    <location>
        <begin position="15"/>
        <end position="298"/>
    </location>
</feature>
<dbReference type="Gene3D" id="3.20.20.70">
    <property type="entry name" value="Aldolase class I"/>
    <property type="match status" value="1"/>
</dbReference>
<name>A0A3E4F8H6_9FIRM</name>
<dbReference type="InterPro" id="IPR040074">
    <property type="entry name" value="BssD/PflA/YjjW"/>
</dbReference>
<dbReference type="PROSITE" id="PS51379">
    <property type="entry name" value="4FE4S_FER_2"/>
    <property type="match status" value="2"/>
</dbReference>
<dbReference type="PANTHER" id="PTHR30352:SF4">
    <property type="entry name" value="PYRUVATE FORMATE-LYASE 2-ACTIVATING ENZYME"/>
    <property type="match status" value="1"/>
</dbReference>
<dbReference type="GO" id="GO:0051539">
    <property type="term" value="F:4 iron, 4 sulfur cluster binding"/>
    <property type="evidence" value="ECO:0007669"/>
    <property type="project" value="UniProtKB-KW"/>
</dbReference>
<dbReference type="GO" id="GO:0046872">
    <property type="term" value="F:metal ion binding"/>
    <property type="evidence" value="ECO:0007669"/>
    <property type="project" value="UniProtKB-KW"/>
</dbReference>
<dbReference type="PROSITE" id="PS01087">
    <property type="entry name" value="RADICAL_ACTIVATING"/>
    <property type="match status" value="1"/>
</dbReference>
<dbReference type="SFLD" id="SFLDS00029">
    <property type="entry name" value="Radical_SAM"/>
    <property type="match status" value="1"/>
</dbReference>
<dbReference type="InterPro" id="IPR012839">
    <property type="entry name" value="Organic_radical_activase"/>
</dbReference>
<evidence type="ECO:0000259" key="11">
    <source>
        <dbReference type="PROSITE" id="PS51918"/>
    </source>
</evidence>
<keyword evidence="3" id="KW-0004">4Fe-4S</keyword>
<comment type="similarity">
    <text evidence="2">Belongs to the organic radical-activating enzymes family.</text>
</comment>
<comment type="caution">
    <text evidence="12">The sequence shown here is derived from an EMBL/GenBank/DDBJ whole genome shotgun (WGS) entry which is preliminary data.</text>
</comment>
<dbReference type="PIRSF" id="PIRSF000371">
    <property type="entry name" value="PFL_act_enz"/>
    <property type="match status" value="1"/>
</dbReference>
<comment type="catalytic activity">
    <reaction evidence="9">
        <text>glycyl-[protein] + reduced [flavodoxin] + S-adenosyl-L-methionine = glycin-2-yl radical-[protein] + semiquinone [flavodoxin] + 5'-deoxyadenosine + L-methionine + H(+)</text>
        <dbReference type="Rhea" id="RHEA:61976"/>
        <dbReference type="Rhea" id="RHEA-COMP:10622"/>
        <dbReference type="Rhea" id="RHEA-COMP:14480"/>
        <dbReference type="Rhea" id="RHEA-COMP:15993"/>
        <dbReference type="Rhea" id="RHEA-COMP:15994"/>
        <dbReference type="ChEBI" id="CHEBI:15378"/>
        <dbReference type="ChEBI" id="CHEBI:17319"/>
        <dbReference type="ChEBI" id="CHEBI:29947"/>
        <dbReference type="ChEBI" id="CHEBI:32722"/>
        <dbReference type="ChEBI" id="CHEBI:57618"/>
        <dbReference type="ChEBI" id="CHEBI:57844"/>
        <dbReference type="ChEBI" id="CHEBI:59789"/>
        <dbReference type="ChEBI" id="CHEBI:140311"/>
    </reaction>
</comment>
<comment type="cofactor">
    <cofactor evidence="1">
        <name>[4Fe-4S] cluster</name>
        <dbReference type="ChEBI" id="CHEBI:49883"/>
    </cofactor>
</comment>
<evidence type="ECO:0000259" key="10">
    <source>
        <dbReference type="PROSITE" id="PS51379"/>
    </source>
</evidence>
<evidence type="ECO:0000313" key="13">
    <source>
        <dbReference type="Proteomes" id="UP000260664"/>
    </source>
</evidence>